<dbReference type="GeneID" id="83203341"/>
<reference evidence="1" key="2">
    <citation type="journal article" date="2023" name="IMA Fungus">
        <title>Comparative genomic study of the Penicillium genus elucidates a diverse pangenome and 15 lateral gene transfer events.</title>
        <authorList>
            <person name="Petersen C."/>
            <person name="Sorensen T."/>
            <person name="Nielsen M.R."/>
            <person name="Sondergaard T.E."/>
            <person name="Sorensen J.L."/>
            <person name="Fitzpatrick D.A."/>
            <person name="Frisvad J.C."/>
            <person name="Nielsen K.L."/>
        </authorList>
    </citation>
    <scope>NUCLEOTIDE SEQUENCE</scope>
    <source>
        <strain evidence="1">IBT 19713</strain>
    </source>
</reference>
<protein>
    <submittedName>
        <fullName evidence="1">Uncharacterized protein</fullName>
    </submittedName>
</protein>
<keyword evidence="2" id="KW-1185">Reference proteome</keyword>
<evidence type="ECO:0000313" key="2">
    <source>
        <dbReference type="Proteomes" id="UP001150941"/>
    </source>
</evidence>
<organism evidence="1 2">
    <name type="scientific">Penicillium chermesinum</name>
    <dbReference type="NCBI Taxonomy" id="63820"/>
    <lineage>
        <taxon>Eukaryota</taxon>
        <taxon>Fungi</taxon>
        <taxon>Dikarya</taxon>
        <taxon>Ascomycota</taxon>
        <taxon>Pezizomycotina</taxon>
        <taxon>Eurotiomycetes</taxon>
        <taxon>Eurotiomycetidae</taxon>
        <taxon>Eurotiales</taxon>
        <taxon>Aspergillaceae</taxon>
        <taxon>Penicillium</taxon>
    </lineage>
</organism>
<sequence>MHSRVAGISISHMGKPLLDVEELGRSLQVARKDAIVRIRALLFGVPTIKMQGQQPTRDHYRIERESLRRRLTPSSAPIIDHSAVGGPPVEVLKW</sequence>
<dbReference type="AlphaFoldDB" id="A0A9W9NSV3"/>
<accession>A0A9W9NSV3</accession>
<comment type="caution">
    <text evidence="1">The sequence shown here is derived from an EMBL/GenBank/DDBJ whole genome shotgun (WGS) entry which is preliminary data.</text>
</comment>
<dbReference type="Proteomes" id="UP001150941">
    <property type="component" value="Unassembled WGS sequence"/>
</dbReference>
<proteinExistence type="predicted"/>
<gene>
    <name evidence="1" type="ORF">N7468_006742</name>
</gene>
<reference evidence="1" key="1">
    <citation type="submission" date="2022-11" db="EMBL/GenBank/DDBJ databases">
        <authorList>
            <person name="Petersen C."/>
        </authorList>
    </citation>
    <scope>NUCLEOTIDE SEQUENCE</scope>
    <source>
        <strain evidence="1">IBT 19713</strain>
    </source>
</reference>
<dbReference type="RefSeq" id="XP_058328928.1">
    <property type="nucleotide sequence ID" value="XM_058476038.1"/>
</dbReference>
<dbReference type="EMBL" id="JAPQKS010000005">
    <property type="protein sequence ID" value="KAJ5225517.1"/>
    <property type="molecule type" value="Genomic_DNA"/>
</dbReference>
<evidence type="ECO:0000313" key="1">
    <source>
        <dbReference type="EMBL" id="KAJ5225517.1"/>
    </source>
</evidence>
<name>A0A9W9NSV3_9EURO</name>